<dbReference type="PANTHER" id="PTHR10424">
    <property type="entry name" value="VIRAL ENVELOPE PROTEIN"/>
    <property type="match status" value="1"/>
</dbReference>
<comment type="caution">
    <text evidence="2">The sequence shown here is derived from an EMBL/GenBank/DDBJ whole genome shotgun (WGS) entry which is preliminary data.</text>
</comment>
<keyword evidence="3" id="KW-1185">Reference proteome</keyword>
<dbReference type="Proteomes" id="UP000553862">
    <property type="component" value="Unassembled WGS sequence"/>
</dbReference>
<dbReference type="SUPFAM" id="SSF58069">
    <property type="entry name" value="Virus ectodomain"/>
    <property type="match status" value="1"/>
</dbReference>
<reference evidence="2 3" key="1">
    <citation type="submission" date="2019-09" db="EMBL/GenBank/DDBJ databases">
        <title>Bird 10,000 Genomes (B10K) Project - Family phase.</title>
        <authorList>
            <person name="Zhang G."/>
        </authorList>
    </citation>
    <scope>NUCLEOTIDE SEQUENCE [LARGE SCALE GENOMIC DNA]</scope>
    <source>
        <strain evidence="2">OUT-0049</strain>
        <tissue evidence="2">Muscle</tissue>
    </source>
</reference>
<evidence type="ECO:0000313" key="3">
    <source>
        <dbReference type="Proteomes" id="UP000553862"/>
    </source>
</evidence>
<proteinExistence type="predicted"/>
<organism evidence="2 3">
    <name type="scientific">Molothrus ater</name>
    <name type="common">Brown-headed cowbird</name>
    <dbReference type="NCBI Taxonomy" id="84834"/>
    <lineage>
        <taxon>Eukaryota</taxon>
        <taxon>Metazoa</taxon>
        <taxon>Chordata</taxon>
        <taxon>Craniata</taxon>
        <taxon>Vertebrata</taxon>
        <taxon>Euteleostomi</taxon>
        <taxon>Archelosauria</taxon>
        <taxon>Archosauria</taxon>
        <taxon>Dinosauria</taxon>
        <taxon>Saurischia</taxon>
        <taxon>Theropoda</taxon>
        <taxon>Coelurosauria</taxon>
        <taxon>Aves</taxon>
        <taxon>Neognathae</taxon>
        <taxon>Neoaves</taxon>
        <taxon>Telluraves</taxon>
        <taxon>Australaves</taxon>
        <taxon>Passeriformes</taxon>
        <taxon>Passeroidea</taxon>
        <taxon>Icteridae</taxon>
        <taxon>Molothrus</taxon>
    </lineage>
</organism>
<sequence>FHSIVRALLQSYGVVELERAIVNISAVIERIEQHTADAISPLQEEVFDSLSCVVMQNRTALNFILAAQGGECAMVNTICCSYVVQSGRIRKDLD</sequence>
<gene>
    <name evidence="2" type="primary">Ervv2</name>
    <name evidence="2" type="ORF">MOLATE_R17880</name>
</gene>
<feature type="non-terminal residue" evidence="2">
    <location>
        <position position="94"/>
    </location>
</feature>
<accession>A0A7L3VRK7</accession>
<dbReference type="AlphaFoldDB" id="A0A7L3VRK7"/>
<evidence type="ECO:0000313" key="2">
    <source>
        <dbReference type="EMBL" id="NXV66441.1"/>
    </source>
</evidence>
<dbReference type="EMBL" id="VZUF01143347">
    <property type="protein sequence ID" value="NXV66441.1"/>
    <property type="molecule type" value="Genomic_DNA"/>
</dbReference>
<name>A0A7L3VRK7_MOLAT</name>
<dbReference type="Pfam" id="PF00429">
    <property type="entry name" value="TLV_coat"/>
    <property type="match status" value="1"/>
</dbReference>
<protein>
    <submittedName>
        <fullName evidence="2">ERVV2 protein</fullName>
    </submittedName>
</protein>
<dbReference type="InterPro" id="IPR018154">
    <property type="entry name" value="TLV/ENV_coat_polyprotein"/>
</dbReference>
<feature type="non-terminal residue" evidence="2">
    <location>
        <position position="1"/>
    </location>
</feature>
<keyword evidence="1" id="KW-1015">Disulfide bond</keyword>
<dbReference type="Gene3D" id="1.10.287.210">
    <property type="match status" value="1"/>
</dbReference>
<evidence type="ECO:0000256" key="1">
    <source>
        <dbReference type="ARBA" id="ARBA00023157"/>
    </source>
</evidence>
<dbReference type="PANTHER" id="PTHR10424:SF73">
    <property type="entry name" value="ENDOGENOUS RETROVIRUS GROUP FC1 ENV POLYPROTEIN-RELATED"/>
    <property type="match status" value="1"/>
</dbReference>